<gene>
    <name evidence="1" type="ORF">HPE63_03605</name>
</gene>
<evidence type="ECO:0000313" key="1">
    <source>
        <dbReference type="EMBL" id="MBD0849742.1"/>
    </source>
</evidence>
<dbReference type="RefSeq" id="WP_188312853.1">
    <property type="nucleotide sequence ID" value="NZ_JABTCG010000001.1"/>
</dbReference>
<comment type="caution">
    <text evidence="1">The sequence shown here is derived from an EMBL/GenBank/DDBJ whole genome shotgun (WGS) entry which is preliminary data.</text>
</comment>
<protein>
    <recommendedName>
        <fullName evidence="3">Lipocalin-like domain-containing protein</fullName>
    </recommendedName>
</protein>
<proteinExistence type="predicted"/>
<accession>A0ABR7V808</accession>
<evidence type="ECO:0000313" key="2">
    <source>
        <dbReference type="Proteomes" id="UP000598350"/>
    </source>
</evidence>
<dbReference type="Proteomes" id="UP000598350">
    <property type="component" value="Unassembled WGS sequence"/>
</dbReference>
<dbReference type="EMBL" id="JABTCG010000001">
    <property type="protein sequence ID" value="MBD0849742.1"/>
    <property type="molecule type" value="Genomic_DNA"/>
</dbReference>
<name>A0ABR7V808_9FLAO</name>
<evidence type="ECO:0008006" key="3">
    <source>
        <dbReference type="Google" id="ProtNLM"/>
    </source>
</evidence>
<organism evidence="1 2">
    <name type="scientific">Maribacter arenosus</name>
    <dbReference type="NCBI Taxonomy" id="1854708"/>
    <lineage>
        <taxon>Bacteria</taxon>
        <taxon>Pseudomonadati</taxon>
        <taxon>Bacteroidota</taxon>
        <taxon>Flavobacteriia</taxon>
        <taxon>Flavobacteriales</taxon>
        <taxon>Flavobacteriaceae</taxon>
        <taxon>Maribacter</taxon>
    </lineage>
</organism>
<keyword evidence="2" id="KW-1185">Reference proteome</keyword>
<sequence>MKTLEQFKHVFSPFLITLVLMVSFNSCNKDDDDSSADQTFLELYAGTTWVLNNDGGVPADAEVPTYFRFVNNTSEVLEGWYQVTIDPECYYYAEGINIDNGAMTLMENSENKIIIEISYTNESETYTCTVQADTVKIVMVYEEVGFPAETFTLYFDKTTVNVDGLTLCPL</sequence>
<reference evidence="1 2" key="1">
    <citation type="submission" date="2020-05" db="EMBL/GenBank/DDBJ databases">
        <title>The draft genome sequence of Maribacter arenosus CAU 1321.</title>
        <authorList>
            <person name="Mu L."/>
        </authorList>
    </citation>
    <scope>NUCLEOTIDE SEQUENCE [LARGE SCALE GENOMIC DNA]</scope>
    <source>
        <strain evidence="1 2">CAU 1321</strain>
    </source>
</reference>